<gene>
    <name evidence="8" type="ORF">ETD96_41465</name>
</gene>
<keyword evidence="4 6" id="KW-1133">Transmembrane helix</keyword>
<comment type="caution">
    <text evidence="8">The sequence shown here is derived from an EMBL/GenBank/DDBJ whole genome shotgun (WGS) entry which is preliminary data.</text>
</comment>
<keyword evidence="5 6" id="KW-0472">Membrane</keyword>
<dbReference type="AlphaFoldDB" id="A0A5S4G034"/>
<dbReference type="PANTHER" id="PTHR36115">
    <property type="entry name" value="PROLINE-RICH ANTIGEN HOMOLOG-RELATED"/>
    <property type="match status" value="1"/>
</dbReference>
<dbReference type="Proteomes" id="UP000305238">
    <property type="component" value="Unassembled WGS sequence"/>
</dbReference>
<evidence type="ECO:0000256" key="2">
    <source>
        <dbReference type="ARBA" id="ARBA00022475"/>
    </source>
</evidence>
<comment type="subcellular location">
    <subcellularLocation>
        <location evidence="1">Cell membrane</location>
        <topology evidence="1">Multi-pass membrane protein</topology>
    </subcellularLocation>
</comment>
<dbReference type="OrthoDB" id="3461776at2"/>
<accession>A0A5S4G034</accession>
<protein>
    <submittedName>
        <fullName evidence="8">RDD family protein</fullName>
    </submittedName>
</protein>
<dbReference type="InterPro" id="IPR010432">
    <property type="entry name" value="RDD"/>
</dbReference>
<feature type="transmembrane region" description="Helical" evidence="6">
    <location>
        <begin position="214"/>
        <end position="238"/>
    </location>
</feature>
<evidence type="ECO:0000256" key="3">
    <source>
        <dbReference type="ARBA" id="ARBA00022692"/>
    </source>
</evidence>
<evidence type="ECO:0000259" key="7">
    <source>
        <dbReference type="Pfam" id="PF06271"/>
    </source>
</evidence>
<evidence type="ECO:0000313" key="8">
    <source>
        <dbReference type="EMBL" id="TMR26326.1"/>
    </source>
</evidence>
<evidence type="ECO:0000256" key="1">
    <source>
        <dbReference type="ARBA" id="ARBA00004651"/>
    </source>
</evidence>
<evidence type="ECO:0000256" key="6">
    <source>
        <dbReference type="SAM" id="Phobius"/>
    </source>
</evidence>
<name>A0A5S4G034_9ACTN</name>
<feature type="transmembrane region" description="Helical" evidence="6">
    <location>
        <begin position="48"/>
        <end position="68"/>
    </location>
</feature>
<sequence length="411" mass="43430">MLVYAGVTAPLYVPAGTSAERTADNDERVVRVLASTEQRLAARVVDGAVAFVVVMAGLSPVYVVGLFFEDASFSWMTWVGIPAVFLGVFAMVLLRVGGIARWGCTVGQRVAGIRVVRQEDGMRPPGWHRSFKRYALPRSSSSIPLITDPWEHRKDGRLGQCLHDRRAKTVVVLAQAPPAPAETGGLAVLGSSGSGAVGADHVRRWERRERRWRIALGSIAGVLGVTVLAAPVVIGLTAGGSSSGGASSGGGPAFEVNTFYDDDIRFENAFGGASETYERTAAKVLDDEKGCRAGATSEQARGVLRQAGCEGRIEIAFKTPDGVLVSSHVLRFADPGAASDAARRLRHTDLRFVPGGDLEPPGGAQVGQVGSQDRYVVATTAVSPAQPDAAGKAKNAFRFIQAPTLSVILWL</sequence>
<evidence type="ECO:0000256" key="4">
    <source>
        <dbReference type="ARBA" id="ARBA00022989"/>
    </source>
</evidence>
<dbReference type="Pfam" id="PF06271">
    <property type="entry name" value="RDD"/>
    <property type="match status" value="1"/>
</dbReference>
<dbReference type="GO" id="GO:0005886">
    <property type="term" value="C:plasma membrane"/>
    <property type="evidence" value="ECO:0007669"/>
    <property type="project" value="UniProtKB-SubCell"/>
</dbReference>
<reference evidence="8 9" key="1">
    <citation type="submission" date="2019-05" db="EMBL/GenBank/DDBJ databases">
        <title>Draft genome sequence of Actinomadura geliboluensis A8036.</title>
        <authorList>
            <person name="Saricaoglu S."/>
            <person name="Isik K."/>
        </authorList>
    </citation>
    <scope>NUCLEOTIDE SEQUENCE [LARGE SCALE GENOMIC DNA]</scope>
    <source>
        <strain evidence="8 9">A8036</strain>
    </source>
</reference>
<organism evidence="8 9">
    <name type="scientific">Actinomadura geliboluensis</name>
    <dbReference type="NCBI Taxonomy" id="882440"/>
    <lineage>
        <taxon>Bacteria</taxon>
        <taxon>Bacillati</taxon>
        <taxon>Actinomycetota</taxon>
        <taxon>Actinomycetes</taxon>
        <taxon>Streptosporangiales</taxon>
        <taxon>Thermomonosporaceae</taxon>
        <taxon>Actinomadura</taxon>
    </lineage>
</organism>
<keyword evidence="3 6" id="KW-0812">Transmembrane</keyword>
<evidence type="ECO:0000256" key="5">
    <source>
        <dbReference type="ARBA" id="ARBA00023136"/>
    </source>
</evidence>
<keyword evidence="9" id="KW-1185">Reference proteome</keyword>
<proteinExistence type="predicted"/>
<evidence type="ECO:0000313" key="9">
    <source>
        <dbReference type="Proteomes" id="UP000305238"/>
    </source>
</evidence>
<keyword evidence="2" id="KW-1003">Cell membrane</keyword>
<dbReference type="EMBL" id="VCKZ01000568">
    <property type="protein sequence ID" value="TMR26326.1"/>
    <property type="molecule type" value="Genomic_DNA"/>
</dbReference>
<dbReference type="InterPro" id="IPR051791">
    <property type="entry name" value="Pra-immunoreactive"/>
</dbReference>
<feature type="domain" description="RDD" evidence="7">
    <location>
        <begin position="34"/>
        <end position="167"/>
    </location>
</feature>
<feature type="transmembrane region" description="Helical" evidence="6">
    <location>
        <begin position="74"/>
        <end position="94"/>
    </location>
</feature>